<proteinExistence type="predicted"/>
<sequence length="2009" mass="230536">MQNAGQQYGQGGASSHQAAPFGGHTETTTSSGSITSSLRQFRRKNEDKQSHSENNTTSAPAEAHVARVAPHSHYPPRSTTECYRYPSQYPDYGLQQQPVKYSEISEPHAQLQDHLTPSVIQKAKTKEYMEMCNVQQQHMKPSYDHLNGQQTYPDANVHPHTQYLNKDSQVHHGYKPESQYYSKDPQYSQQHLPHQIPKYPQMPSQVRKYPPGNDFLSKLQRIHPTMARSIMTDHHLQESQSSYQAMDQNRMYPIQNQRYINYPSGMQNSAYSHGYMPYSNYPASCSYNRPPQMAPRFPPANPHERSISPRRGYPDNMGIPMNYGGITSQKISPNYPQYNAPEYAQHYQHRRAQMTQEYYQQHCRPNQYLPHQMPPQDMSESRVTVSDSIKHYIENWADEETASEMNQMENSRLCKDNIRGREDQSTETVYMINASELQYLENEMVTSENGVPVPVVASESGQYIIKSGVSIVNGQEMVRIVEKTGQVEIDQNGERVVNLHIMDTTKPDCMLANKPNELNQRQIHETSYPVGENPRVVVHQNTVITAGVPNLNVQKESIDAPDDPIKIGTSLPIITDTLEEELKRTIIKECRKEMADKNCSPINLDQLEQYDETCQKSLENSLVEEIASIQELSDSPKDISFIDAHLRNENSKTEKEEQQTSTLEVDDPHKHIDTLLGDTINISEAIEVQSEVLLETKTEIVANNEENDVHKQTEIPDTLHISNKDNIVQEEMKKDETELESITNECERQEISHTNNKNRENQENNIGETMDSQNQPDEIKSKEGEKTKQTENQKEIIINKELKQNQEVAESTSKENIQEIENKQNSNNTVIEKNSDLKDCLTQPSVKIDKTLIRRNRRIFSVDDIINNIGKRLKQSDNSDNISRRFSLQTTKEFLDKESKNIFKLAEFVQQKSDVPIKQAEEKNILKQDEQEKDDNQKLSKNYVIEEKVINECLKTSIIDPDIKDDVIEEKINNECLKIKNNDAEIKSNVADETINNECFKIKNNDAEIKSNVADETINNECFKIKNNAEIKSNVADGTISNESLQILNNDAEIKSNIVDEKLNNDVEIKNNDREIKNNDEEIKNNDAEIKNNDAEIKNNVTEIKNNVAEIKNNVVEEKINKDCLDMTNNDAEMKNYIREKEINNEFLKISNTDSEKCKTPEIQMEVTTEDFAEGKIAEKNCNYVNSLHNTKDDIIIHDKVSDEDVSTQENGSLCSEDKSSFVKEKLINSEPINEEVTLEDNVEVPENNEIITETPITKVNSQDTSEEIPKSSSVLIDLNKNIENKEVSELDVEPKEIPLPIQPEVQYRHVIRVEESNVLLEIAGELVEINVNNINGKNVITVVPLSDTAMVDFNDNYETYDNSEATDPLMLDEVPDNTEHLEAVDFVETPEPEVVETTSEIIIGMDLSLEEEIKLDVEQPPVLCTKAAKKAYDCDLQIPSITTSEDVLRSNNCTSNDKVSSTKTKSKINKIKNKTSSPDSSKSFDLRKRLAKKCDKKSLFRDLIAARNRKKLKQEPSKSEDDDFVPFKELVRARKLKKLKLLKMKRNEDSRVDSTIKIDETHKESEIVLEQDKYDNDKMKITRNLHPILKVPSEDEVKLNKTDPKKSSNEVNLNEKSETKIQPKPIRVKRVSFVDINQEIEQPDDKVVVERKQSEEKIKSENFKLEEPRVPSQNGLSKPAQTKKKLSLEEYNKRKRKLQEPTKLDKEDIKILKLDRFISDNGKTPEKIKPHRPKSLDDLNTLKSKESCLTKRKSSVEYSPVKQNYFDWEETQSPKTNFSKDQDTKLSEFKGLIGESKCKAKVVIDVNDFNLKPSTESSEDEILQNYKVQVESKLNNLNIQIPRPKPLDRQIADPFTKSETNCLIDRFLKNEKLSSEEMEKIRKIISYKRLVQQLKKIKSPDISSSPMNPACEVRNEMSKREAKLLLKKDQGKKKTRFRNLYSQSESASEEDFRKESKRGDYSVVQSNCLAGVVPKLIIKRKTEMPLPVVRLERLDLGLLEDKHSRYAV</sequence>
<protein>
    <submittedName>
        <fullName evidence="3">Uncharacterized protein</fullName>
    </submittedName>
</protein>
<feature type="compositionally biased region" description="Polar residues" evidence="2">
    <location>
        <begin position="766"/>
        <end position="776"/>
    </location>
</feature>
<evidence type="ECO:0000313" key="3">
    <source>
        <dbReference type="EMBL" id="CAH1111940.1"/>
    </source>
</evidence>
<evidence type="ECO:0000256" key="1">
    <source>
        <dbReference type="SAM" id="Coils"/>
    </source>
</evidence>
<feature type="region of interest" description="Disordered" evidence="2">
    <location>
        <begin position="175"/>
        <end position="195"/>
    </location>
</feature>
<feature type="compositionally biased region" description="Polar residues" evidence="2">
    <location>
        <begin position="1672"/>
        <end position="1681"/>
    </location>
</feature>
<dbReference type="OrthoDB" id="6784780at2759"/>
<keyword evidence="1" id="KW-0175">Coiled coil</keyword>
<feature type="region of interest" description="Disordered" evidence="2">
    <location>
        <begin position="1660"/>
        <end position="1684"/>
    </location>
</feature>
<gene>
    <name evidence="3" type="ORF">PSYICH_LOCUS12868</name>
</gene>
<feature type="region of interest" description="Disordered" evidence="2">
    <location>
        <begin position="744"/>
        <end position="795"/>
    </location>
</feature>
<keyword evidence="4" id="KW-1185">Reference proteome</keyword>
<dbReference type="Proteomes" id="UP001153636">
    <property type="component" value="Chromosome 6"/>
</dbReference>
<accession>A0A9P0D7Q8</accession>
<feature type="compositionally biased region" description="Basic and acidic residues" evidence="2">
    <location>
        <begin position="777"/>
        <end position="795"/>
    </location>
</feature>
<feature type="compositionally biased region" description="Low complexity" evidence="2">
    <location>
        <begin position="1"/>
        <end position="37"/>
    </location>
</feature>
<reference evidence="3" key="1">
    <citation type="submission" date="2022-01" db="EMBL/GenBank/DDBJ databases">
        <authorList>
            <person name="King R."/>
        </authorList>
    </citation>
    <scope>NUCLEOTIDE SEQUENCE</scope>
</reference>
<dbReference type="EMBL" id="OV651818">
    <property type="protein sequence ID" value="CAH1111940.1"/>
    <property type="molecule type" value="Genomic_DNA"/>
</dbReference>
<organism evidence="3 4">
    <name type="scientific">Psylliodes chrysocephalus</name>
    <dbReference type="NCBI Taxonomy" id="3402493"/>
    <lineage>
        <taxon>Eukaryota</taxon>
        <taxon>Metazoa</taxon>
        <taxon>Ecdysozoa</taxon>
        <taxon>Arthropoda</taxon>
        <taxon>Hexapoda</taxon>
        <taxon>Insecta</taxon>
        <taxon>Pterygota</taxon>
        <taxon>Neoptera</taxon>
        <taxon>Endopterygota</taxon>
        <taxon>Coleoptera</taxon>
        <taxon>Polyphaga</taxon>
        <taxon>Cucujiformia</taxon>
        <taxon>Chrysomeloidea</taxon>
        <taxon>Chrysomelidae</taxon>
        <taxon>Galerucinae</taxon>
        <taxon>Alticini</taxon>
        <taxon>Psylliodes</taxon>
    </lineage>
</organism>
<feature type="compositionally biased region" description="Basic and acidic residues" evidence="2">
    <location>
        <begin position="745"/>
        <end position="762"/>
    </location>
</feature>
<feature type="region of interest" description="Disordered" evidence="2">
    <location>
        <begin position="1451"/>
        <end position="1484"/>
    </location>
</feature>
<feature type="compositionally biased region" description="Polar residues" evidence="2">
    <location>
        <begin position="179"/>
        <end position="192"/>
    </location>
</feature>
<feature type="compositionally biased region" description="Basic and acidic residues" evidence="2">
    <location>
        <begin position="1660"/>
        <end position="1670"/>
    </location>
</feature>
<feature type="compositionally biased region" description="Basic residues" evidence="2">
    <location>
        <begin position="1465"/>
        <end position="1474"/>
    </location>
</feature>
<feature type="region of interest" description="Disordered" evidence="2">
    <location>
        <begin position="1595"/>
        <end position="1620"/>
    </location>
</feature>
<feature type="coiled-coil region" evidence="1">
    <location>
        <begin position="1078"/>
        <end position="1121"/>
    </location>
</feature>
<evidence type="ECO:0000313" key="4">
    <source>
        <dbReference type="Proteomes" id="UP001153636"/>
    </source>
</evidence>
<feature type="region of interest" description="Disordered" evidence="2">
    <location>
        <begin position="1"/>
        <end position="89"/>
    </location>
</feature>
<feature type="compositionally biased region" description="Low complexity" evidence="2">
    <location>
        <begin position="1455"/>
        <end position="1464"/>
    </location>
</feature>
<evidence type="ECO:0000256" key="2">
    <source>
        <dbReference type="SAM" id="MobiDB-lite"/>
    </source>
</evidence>
<name>A0A9P0D7Q8_9CUCU</name>